<dbReference type="Proteomes" id="UP000092461">
    <property type="component" value="Unassembled WGS sequence"/>
</dbReference>
<evidence type="ECO:0000313" key="2">
    <source>
        <dbReference type="Proteomes" id="UP000092461"/>
    </source>
</evidence>
<dbReference type="AlphaFoldDB" id="A0A1B0CRU1"/>
<dbReference type="EnsemblMetazoa" id="LLOJ007589-RA">
    <property type="protein sequence ID" value="LLOJ007589-PA"/>
    <property type="gene ID" value="LLOJ007589"/>
</dbReference>
<name>A0A1B0CRU1_LUTLO</name>
<sequence length="146" mass="16335">MAVAVEEAVLSALRGQVSGNTRLPAPRLVKIYVASNKREFREERRVLLEVVGPEIQSFYDDRQIEMEFVDVHFGTGPGVESAVDIDPYRLDDHLSEVMICRRDSKSVFFIALIGNDLGTFNLPTSIDADVLSVFGGIVAWRRAIYC</sequence>
<dbReference type="PANTHER" id="PTHR19871">
    <property type="entry name" value="BETA TRANSDUCIN-RELATED PROTEIN"/>
    <property type="match status" value="1"/>
</dbReference>
<keyword evidence="2" id="KW-1185">Reference proteome</keyword>
<dbReference type="PANTHER" id="PTHR19871:SF28">
    <property type="entry name" value="AAA+ ATPASE DOMAIN-CONTAINING PROTEIN"/>
    <property type="match status" value="1"/>
</dbReference>
<dbReference type="InterPro" id="IPR052752">
    <property type="entry name" value="NACHT-WD_repeat"/>
</dbReference>
<accession>A0A1B0CRU1</accession>
<dbReference type="EMBL" id="AJWK01025279">
    <property type="status" value="NOT_ANNOTATED_CDS"/>
    <property type="molecule type" value="Genomic_DNA"/>
</dbReference>
<organism evidence="1 2">
    <name type="scientific">Lutzomyia longipalpis</name>
    <name type="common">Sand fly</name>
    <dbReference type="NCBI Taxonomy" id="7200"/>
    <lineage>
        <taxon>Eukaryota</taxon>
        <taxon>Metazoa</taxon>
        <taxon>Ecdysozoa</taxon>
        <taxon>Arthropoda</taxon>
        <taxon>Hexapoda</taxon>
        <taxon>Insecta</taxon>
        <taxon>Pterygota</taxon>
        <taxon>Neoptera</taxon>
        <taxon>Endopterygota</taxon>
        <taxon>Diptera</taxon>
        <taxon>Nematocera</taxon>
        <taxon>Psychodoidea</taxon>
        <taxon>Psychodidae</taxon>
        <taxon>Lutzomyia</taxon>
        <taxon>Lutzomyia</taxon>
    </lineage>
</organism>
<evidence type="ECO:0000313" key="1">
    <source>
        <dbReference type="EnsemblMetazoa" id="LLOJ007589-PA"/>
    </source>
</evidence>
<protein>
    <submittedName>
        <fullName evidence="1">Uncharacterized protein</fullName>
    </submittedName>
</protein>
<reference evidence="1" key="1">
    <citation type="submission" date="2020-05" db="UniProtKB">
        <authorList>
            <consortium name="EnsemblMetazoa"/>
        </authorList>
    </citation>
    <scope>IDENTIFICATION</scope>
    <source>
        <strain evidence="1">Jacobina</strain>
    </source>
</reference>
<proteinExistence type="predicted"/>
<dbReference type="VEuPathDB" id="VectorBase:LLOJ007589"/>
<dbReference type="VEuPathDB" id="VectorBase:LLONM1_011579"/>